<keyword evidence="12" id="KW-1185">Reference proteome</keyword>
<dbReference type="GO" id="GO:0005789">
    <property type="term" value="C:endoplasmic reticulum membrane"/>
    <property type="evidence" value="ECO:0007669"/>
    <property type="project" value="UniProtKB-SubCell"/>
</dbReference>
<comment type="subcellular location">
    <subcellularLocation>
        <location evidence="1">Endomembrane system</location>
        <topology evidence="1">Multi-pass membrane protein</topology>
    </subcellularLocation>
    <subcellularLocation>
        <location evidence="2">Endoplasmic reticulum membrane</location>
        <topology evidence="2">Single-pass type III membrane protein</topology>
    </subcellularLocation>
</comment>
<feature type="transmembrane region" description="Helical" evidence="9">
    <location>
        <begin position="119"/>
        <end position="137"/>
    </location>
</feature>
<dbReference type="Pfam" id="PF10215">
    <property type="entry name" value="Ost4"/>
    <property type="match status" value="1"/>
</dbReference>
<dbReference type="SUPFAM" id="SSF103464">
    <property type="entry name" value="Oligosaccharyltransferase subunit ost4p"/>
    <property type="match status" value="1"/>
</dbReference>
<feature type="domain" description="DUF1232" evidence="10">
    <location>
        <begin position="127"/>
        <end position="159"/>
    </location>
</feature>
<feature type="transmembrane region" description="Helical" evidence="9">
    <location>
        <begin position="230"/>
        <end position="250"/>
    </location>
</feature>
<evidence type="ECO:0000256" key="3">
    <source>
        <dbReference type="ARBA" id="ARBA00007685"/>
    </source>
</evidence>
<accession>A0A4D6M3N2</accession>
<evidence type="ECO:0000313" key="12">
    <source>
        <dbReference type="Proteomes" id="UP000501690"/>
    </source>
</evidence>
<keyword evidence="7 9" id="KW-1133">Transmembrane helix</keyword>
<name>A0A4D6M3N2_VIGUN</name>
<gene>
    <name evidence="11" type="ORF">DEO72_LG6g52</name>
</gene>
<evidence type="ECO:0000256" key="6">
    <source>
        <dbReference type="ARBA" id="ARBA00022968"/>
    </source>
</evidence>
<reference evidence="11 12" key="1">
    <citation type="submission" date="2019-04" db="EMBL/GenBank/DDBJ databases">
        <title>An improved genome assembly and genetic linkage map for asparagus bean, Vigna unguiculata ssp. sesquipedialis.</title>
        <authorList>
            <person name="Xia Q."/>
            <person name="Zhang R."/>
            <person name="Dong Y."/>
        </authorList>
    </citation>
    <scope>NUCLEOTIDE SEQUENCE [LARGE SCALE GENOMIC DNA]</scope>
    <source>
        <tissue evidence="11">Leaf</tissue>
    </source>
</reference>
<dbReference type="Proteomes" id="UP000501690">
    <property type="component" value="Linkage Group LG6"/>
</dbReference>
<dbReference type="PANTHER" id="PTHR22894">
    <property type="entry name" value="RING-TYPE DOMAIN-CONTAINING PROTEIN"/>
    <property type="match status" value="1"/>
</dbReference>
<keyword evidence="4 9" id="KW-0812">Transmembrane</keyword>
<keyword evidence="8 9" id="KW-0472">Membrane</keyword>
<dbReference type="InterPro" id="IPR038896">
    <property type="entry name" value="RNF170"/>
</dbReference>
<comment type="similarity">
    <text evidence="3">Belongs to the OST4 family.</text>
</comment>
<organism evidence="11 12">
    <name type="scientific">Vigna unguiculata</name>
    <name type="common">Cowpea</name>
    <dbReference type="NCBI Taxonomy" id="3917"/>
    <lineage>
        <taxon>Eukaryota</taxon>
        <taxon>Viridiplantae</taxon>
        <taxon>Streptophyta</taxon>
        <taxon>Embryophyta</taxon>
        <taxon>Tracheophyta</taxon>
        <taxon>Spermatophyta</taxon>
        <taxon>Magnoliopsida</taxon>
        <taxon>eudicotyledons</taxon>
        <taxon>Gunneridae</taxon>
        <taxon>Pentapetalae</taxon>
        <taxon>rosids</taxon>
        <taxon>fabids</taxon>
        <taxon>Fabales</taxon>
        <taxon>Fabaceae</taxon>
        <taxon>Papilionoideae</taxon>
        <taxon>50 kb inversion clade</taxon>
        <taxon>NPAAA clade</taxon>
        <taxon>indigoferoid/millettioid clade</taxon>
        <taxon>Phaseoleae</taxon>
        <taxon>Vigna</taxon>
    </lineage>
</organism>
<evidence type="ECO:0000259" key="10">
    <source>
        <dbReference type="Pfam" id="PF06803"/>
    </source>
</evidence>
<protein>
    <submittedName>
        <fullName evidence="11">Oligosaccaryltransferase</fullName>
    </submittedName>
</protein>
<evidence type="ECO:0000256" key="9">
    <source>
        <dbReference type="SAM" id="Phobius"/>
    </source>
</evidence>
<dbReference type="Pfam" id="PF06803">
    <property type="entry name" value="DUF1232"/>
    <property type="match status" value="1"/>
</dbReference>
<keyword evidence="11" id="KW-0808">Transferase</keyword>
<evidence type="ECO:0000313" key="11">
    <source>
        <dbReference type="EMBL" id="QCD95360.1"/>
    </source>
</evidence>
<proteinExistence type="inferred from homology"/>
<sequence length="259" mass="29134">MKERKWSLVLLPTISAQSAMPTFTFPVKQIALTGFVHASGTSSCKCPLCRRPITLLVPTEHSLSHRHDPEVAHILSKIHAYNRVFGGQPSSLFQRVQDLPFLLHRLLREFLNPQRSLPLVIRARVFVAMIASVVYILSPIDLIPEAMLGIVGLLDDVLIGLICFLHVAAIYRSVLYLRHAEGVWEQRRKKKNEESQRKVTASATASSEGYCHVLILLAAMLQMIDDQDLGFFANFLGVFIFVLVIAYHFVMADPKFEGN</sequence>
<evidence type="ECO:0000256" key="8">
    <source>
        <dbReference type="ARBA" id="ARBA00023136"/>
    </source>
</evidence>
<evidence type="ECO:0000256" key="7">
    <source>
        <dbReference type="ARBA" id="ARBA00022989"/>
    </source>
</evidence>
<evidence type="ECO:0000256" key="1">
    <source>
        <dbReference type="ARBA" id="ARBA00004127"/>
    </source>
</evidence>
<dbReference type="InterPro" id="IPR036330">
    <property type="entry name" value="Ost4p_sf"/>
</dbReference>
<keyword evidence="5" id="KW-0256">Endoplasmic reticulum</keyword>
<dbReference type="PANTHER" id="PTHR22894:SF5">
    <property type="entry name" value="RING-TYPE DOMAIN-CONTAINING PROTEIN"/>
    <property type="match status" value="1"/>
</dbReference>
<dbReference type="InterPro" id="IPR010652">
    <property type="entry name" value="DUF1232"/>
</dbReference>
<evidence type="ECO:0000256" key="4">
    <source>
        <dbReference type="ARBA" id="ARBA00022692"/>
    </source>
</evidence>
<dbReference type="EMBL" id="CP039350">
    <property type="protein sequence ID" value="QCD95360.1"/>
    <property type="molecule type" value="Genomic_DNA"/>
</dbReference>
<dbReference type="InterPro" id="IPR018943">
    <property type="entry name" value="Oligosaccaryltransferase"/>
</dbReference>
<evidence type="ECO:0000256" key="5">
    <source>
        <dbReference type="ARBA" id="ARBA00022824"/>
    </source>
</evidence>
<dbReference type="AlphaFoldDB" id="A0A4D6M3N2"/>
<keyword evidence="6" id="KW-0735">Signal-anchor</keyword>
<feature type="transmembrane region" description="Helical" evidence="9">
    <location>
        <begin position="157"/>
        <end position="178"/>
    </location>
</feature>
<dbReference type="GO" id="GO:0061630">
    <property type="term" value="F:ubiquitin protein ligase activity"/>
    <property type="evidence" value="ECO:0007669"/>
    <property type="project" value="InterPro"/>
</dbReference>
<evidence type="ECO:0000256" key="2">
    <source>
        <dbReference type="ARBA" id="ARBA00004643"/>
    </source>
</evidence>